<evidence type="ECO:0000313" key="1">
    <source>
        <dbReference type="EMBL" id="JAS21165.1"/>
    </source>
</evidence>
<dbReference type="PROSITE" id="PS00018">
    <property type="entry name" value="EF_HAND_1"/>
    <property type="match status" value="1"/>
</dbReference>
<accession>A0A1B6D6H7</accession>
<evidence type="ECO:0008006" key="2">
    <source>
        <dbReference type="Google" id="ProtNLM"/>
    </source>
</evidence>
<proteinExistence type="predicted"/>
<reference evidence="1" key="1">
    <citation type="submission" date="2015-12" db="EMBL/GenBank/DDBJ databases">
        <title>De novo transcriptome assembly of four potential Pierce s Disease insect vectors from Arizona vineyards.</title>
        <authorList>
            <person name="Tassone E.E."/>
        </authorList>
    </citation>
    <scope>NUCLEOTIDE SEQUENCE</scope>
</reference>
<dbReference type="EMBL" id="GEDC01016133">
    <property type="protein sequence ID" value="JAS21165.1"/>
    <property type="molecule type" value="Transcribed_RNA"/>
</dbReference>
<gene>
    <name evidence="1" type="ORF">g.6934</name>
</gene>
<feature type="non-terminal residue" evidence="1">
    <location>
        <position position="1"/>
    </location>
</feature>
<dbReference type="InterPro" id="IPR018247">
    <property type="entry name" value="EF_Hand_1_Ca_BS"/>
</dbReference>
<protein>
    <recommendedName>
        <fullName evidence="2">EF-hand domain-containing protein</fullName>
    </recommendedName>
</protein>
<dbReference type="AlphaFoldDB" id="A0A1B6D6H7"/>
<sequence>LHQSFITLGYWEGFGHQENTHQLLFSFPVPTKERQIIYRILSDSGMHLGMVLMWAVALASSVCVECYQQNRVSRDKPRATRGFKLQELSTARGFGKRGSSSDFIEPSQYLERDSFPADWFADEIQSNGELARMIVNKFIDLNQDGELTADELLRPTYDKSSNIYK</sequence>
<organism evidence="1">
    <name type="scientific">Clastoptera arizonana</name>
    <name type="common">Arizona spittle bug</name>
    <dbReference type="NCBI Taxonomy" id="38151"/>
    <lineage>
        <taxon>Eukaryota</taxon>
        <taxon>Metazoa</taxon>
        <taxon>Ecdysozoa</taxon>
        <taxon>Arthropoda</taxon>
        <taxon>Hexapoda</taxon>
        <taxon>Insecta</taxon>
        <taxon>Pterygota</taxon>
        <taxon>Neoptera</taxon>
        <taxon>Paraneoptera</taxon>
        <taxon>Hemiptera</taxon>
        <taxon>Auchenorrhyncha</taxon>
        <taxon>Cercopoidea</taxon>
        <taxon>Clastopteridae</taxon>
        <taxon>Clastoptera</taxon>
    </lineage>
</organism>
<name>A0A1B6D6H7_9HEMI</name>